<organism evidence="1 2">
    <name type="scientific">Croceicoccus marinus</name>
    <dbReference type="NCBI Taxonomy" id="450378"/>
    <lineage>
        <taxon>Bacteria</taxon>
        <taxon>Pseudomonadati</taxon>
        <taxon>Pseudomonadota</taxon>
        <taxon>Alphaproteobacteria</taxon>
        <taxon>Sphingomonadales</taxon>
        <taxon>Erythrobacteraceae</taxon>
        <taxon>Croceicoccus</taxon>
    </lineage>
</organism>
<proteinExistence type="predicted"/>
<geneLocation type="plasmid" evidence="2">
    <name>pcme4a9i</name>
</geneLocation>
<name>A0A1Z1FG13_9SPHN</name>
<protein>
    <submittedName>
        <fullName evidence="1">Uncharacterized protein</fullName>
    </submittedName>
</protein>
<dbReference type="EMBL" id="CP019603">
    <property type="protein sequence ID" value="ARU17751.1"/>
    <property type="molecule type" value="Genomic_DNA"/>
</dbReference>
<dbReference type="Proteomes" id="UP000195807">
    <property type="component" value="Plasmid pCME4A9I"/>
</dbReference>
<reference evidence="1 2" key="1">
    <citation type="submission" date="2017-01" db="EMBL/GenBank/DDBJ databases">
        <title>Complete genome sequence of esterase-producing bacterium Croceicoccus marinus E4A9.</title>
        <authorList>
            <person name="Wu Y.-H."/>
            <person name="Cheng H."/>
            <person name="Xu L."/>
            <person name="Huo Y.-Y."/>
            <person name="Wang C.-S."/>
            <person name="Xu X.-W."/>
        </authorList>
    </citation>
    <scope>NUCLEOTIDE SEQUENCE [LARGE SCALE GENOMIC DNA]</scope>
    <source>
        <strain evidence="1 2">E4A9</strain>
        <plasmid evidence="2">Plasmid pcme4a9i</plasmid>
    </source>
</reference>
<evidence type="ECO:0000313" key="2">
    <source>
        <dbReference type="Proteomes" id="UP000195807"/>
    </source>
</evidence>
<keyword evidence="2" id="KW-1185">Reference proteome</keyword>
<dbReference type="KEGG" id="cman:A9D14_15405"/>
<gene>
    <name evidence="1" type="ORF">A9D14_15405</name>
</gene>
<accession>A0A1Z1FG13</accession>
<dbReference type="AlphaFoldDB" id="A0A1Z1FG13"/>
<dbReference type="STRING" id="450378.GCA_001661675_03094"/>
<evidence type="ECO:0000313" key="1">
    <source>
        <dbReference type="EMBL" id="ARU17751.1"/>
    </source>
</evidence>
<keyword evidence="1" id="KW-0614">Plasmid</keyword>
<sequence>MRTKPNEAAHAAPLLFRHATPRTSSADLPGYYNPSIQLWVIETAAGVVPVVEAAASALIENNTSTRVRQEGDDQDCSNTVGLAVIAFAETTLTAIQMEVDDQDASTDLRSFDALLDTSTLTKVRQESADDDLTQDETLAPRRPLVTLAELATKTDVQQESDDQMSTGGMLELETRTLNNQEGVDDDFPAILLELQTKTFNNVEGDDDDLSMIH</sequence>